<dbReference type="SMART" id="SM00387">
    <property type="entry name" value="HATPase_c"/>
    <property type="match status" value="1"/>
</dbReference>
<evidence type="ECO:0000256" key="7">
    <source>
        <dbReference type="ARBA" id="ARBA00022741"/>
    </source>
</evidence>
<feature type="transmembrane region" description="Helical" evidence="12">
    <location>
        <begin position="150"/>
        <end position="173"/>
    </location>
</feature>
<dbReference type="InterPro" id="IPR003661">
    <property type="entry name" value="HisK_dim/P_dom"/>
</dbReference>
<evidence type="ECO:0000256" key="6">
    <source>
        <dbReference type="ARBA" id="ARBA00022692"/>
    </source>
</evidence>
<dbReference type="InterPro" id="IPR036890">
    <property type="entry name" value="HATPase_C_sf"/>
</dbReference>
<evidence type="ECO:0000256" key="5">
    <source>
        <dbReference type="ARBA" id="ARBA00022679"/>
    </source>
</evidence>
<evidence type="ECO:0000259" key="14">
    <source>
        <dbReference type="PROSITE" id="PS50885"/>
    </source>
</evidence>
<keyword evidence="12" id="KW-0472">Membrane</keyword>
<comment type="caution">
    <text evidence="15">The sequence shown here is derived from an EMBL/GenBank/DDBJ whole genome shotgun (WGS) entry which is preliminary data.</text>
</comment>
<organism evidence="15 16">
    <name type="scientific">Oceanimonas smirnovii</name>
    <dbReference type="NCBI Taxonomy" id="264574"/>
    <lineage>
        <taxon>Bacteria</taxon>
        <taxon>Pseudomonadati</taxon>
        <taxon>Pseudomonadota</taxon>
        <taxon>Gammaproteobacteria</taxon>
        <taxon>Aeromonadales</taxon>
        <taxon>Aeromonadaceae</taxon>
        <taxon>Oceanimonas</taxon>
    </lineage>
</organism>
<dbReference type="InterPro" id="IPR036097">
    <property type="entry name" value="HisK_dim/P_sf"/>
</dbReference>
<dbReference type="Gene3D" id="1.20.5.1040">
    <property type="entry name" value="Sensor protein qsec"/>
    <property type="match status" value="1"/>
</dbReference>
<dbReference type="Gene3D" id="6.10.340.10">
    <property type="match status" value="1"/>
</dbReference>
<evidence type="ECO:0000256" key="4">
    <source>
        <dbReference type="ARBA" id="ARBA00022553"/>
    </source>
</evidence>
<dbReference type="Pfam" id="PF00512">
    <property type="entry name" value="HisKA"/>
    <property type="match status" value="1"/>
</dbReference>
<keyword evidence="6 12" id="KW-0812">Transmembrane</keyword>
<sequence length="460" mass="49350">MSGSTSLQRRLGLGLTLGVSLLWLLATLASGVVVSNELDAAFDSAMEETAQRILPLAVTEIVNRELPGLSQQIAMLRPHTEMLSYLVRDASGTVLLQSHDVNPALFAARPVTGFRTSDSHRIYGEAAVSNTIFIEVAEPLAHRQETARQAVMALLAPLLLLIPLSLAGIWLWVRSSLRPVLAYKTAIETRGAGDLSPVTQIALPEEIEPVAQAVDQLMERLRRALESERSFTANSAHELRTPLAAALAQVQRLRQEAPETQWQQRIDHIEALLQRLARLSEKLMQLAKAEGGALLATEPHNAVAVIRLVASEFRHDPAGWRLQLELPQTGAVMTTLDMDAVAILVRNLIENALKYGDETQPVRVSLSSEGRVRVSNGGPPVPADQLAGLTARFARAAGAHVSRPGAGLGLAIVDAIASGAGTRLVLSSPAPGQSDGFAAEVMLPGIMPPTDARQSVPWIT</sequence>
<evidence type="ECO:0000256" key="12">
    <source>
        <dbReference type="SAM" id="Phobius"/>
    </source>
</evidence>
<keyword evidence="5" id="KW-0808">Transferase</keyword>
<gene>
    <name evidence="15" type="ORF">AB9R89_06260</name>
</gene>
<feature type="domain" description="Histidine kinase" evidence="13">
    <location>
        <begin position="234"/>
        <end position="447"/>
    </location>
</feature>
<evidence type="ECO:0000256" key="3">
    <source>
        <dbReference type="ARBA" id="ARBA00012438"/>
    </source>
</evidence>
<keyword evidence="16" id="KW-1185">Reference proteome</keyword>
<keyword evidence="10 12" id="KW-1133">Transmembrane helix</keyword>
<reference evidence="15 16" key="1">
    <citation type="submission" date="2024-08" db="EMBL/GenBank/DDBJ databases">
        <title>Oceanimonas smirnovii Genome sequencing and assembly.</title>
        <authorList>
            <person name="Tang B."/>
        </authorList>
    </citation>
    <scope>NUCLEOTIDE SEQUENCE [LARGE SCALE GENOMIC DNA]</scope>
    <source>
        <strain evidence="15 16">OS2020-119</strain>
    </source>
</reference>
<keyword evidence="11" id="KW-0902">Two-component regulatory system</keyword>
<dbReference type="PANTHER" id="PTHR45436:SF14">
    <property type="entry name" value="SENSOR PROTEIN QSEC"/>
    <property type="match status" value="1"/>
</dbReference>
<dbReference type="RefSeq" id="WP_395535747.1">
    <property type="nucleotide sequence ID" value="NZ_CP166302.1"/>
</dbReference>
<dbReference type="GO" id="GO:0016301">
    <property type="term" value="F:kinase activity"/>
    <property type="evidence" value="ECO:0007669"/>
    <property type="project" value="UniProtKB-KW"/>
</dbReference>
<evidence type="ECO:0000256" key="8">
    <source>
        <dbReference type="ARBA" id="ARBA00022777"/>
    </source>
</evidence>
<keyword evidence="4" id="KW-0597">Phosphoprotein</keyword>
<dbReference type="InterPro" id="IPR003594">
    <property type="entry name" value="HATPase_dom"/>
</dbReference>
<dbReference type="Pfam" id="PF02518">
    <property type="entry name" value="HATPase_c"/>
    <property type="match status" value="1"/>
</dbReference>
<dbReference type="InterPro" id="IPR003660">
    <property type="entry name" value="HAMP_dom"/>
</dbReference>
<comment type="subcellular location">
    <subcellularLocation>
        <location evidence="2">Membrane</location>
        <topology evidence="2">Multi-pass membrane protein</topology>
    </subcellularLocation>
</comment>
<dbReference type="PANTHER" id="PTHR45436">
    <property type="entry name" value="SENSOR HISTIDINE KINASE YKOH"/>
    <property type="match status" value="1"/>
</dbReference>
<comment type="catalytic activity">
    <reaction evidence="1">
        <text>ATP + protein L-histidine = ADP + protein N-phospho-L-histidine.</text>
        <dbReference type="EC" id="2.7.13.3"/>
    </reaction>
</comment>
<dbReference type="PROSITE" id="PS50885">
    <property type="entry name" value="HAMP"/>
    <property type="match status" value="1"/>
</dbReference>
<dbReference type="InterPro" id="IPR050428">
    <property type="entry name" value="TCS_sensor_his_kinase"/>
</dbReference>
<dbReference type="CDD" id="cd00082">
    <property type="entry name" value="HisKA"/>
    <property type="match status" value="1"/>
</dbReference>
<protein>
    <recommendedName>
        <fullName evidence="3">histidine kinase</fullName>
        <ecNumber evidence="3">2.7.13.3</ecNumber>
    </recommendedName>
</protein>
<evidence type="ECO:0000256" key="10">
    <source>
        <dbReference type="ARBA" id="ARBA00022989"/>
    </source>
</evidence>
<proteinExistence type="predicted"/>
<keyword evidence="7" id="KW-0547">Nucleotide-binding</keyword>
<feature type="domain" description="HAMP" evidence="14">
    <location>
        <begin position="174"/>
        <end position="226"/>
    </location>
</feature>
<dbReference type="Proteomes" id="UP001610706">
    <property type="component" value="Unassembled WGS sequence"/>
</dbReference>
<dbReference type="InterPro" id="IPR005467">
    <property type="entry name" value="His_kinase_dom"/>
</dbReference>
<dbReference type="SMART" id="SM00304">
    <property type="entry name" value="HAMP"/>
    <property type="match status" value="1"/>
</dbReference>
<evidence type="ECO:0000313" key="16">
    <source>
        <dbReference type="Proteomes" id="UP001610706"/>
    </source>
</evidence>
<dbReference type="EMBL" id="JBGFTR010000007">
    <property type="protein sequence ID" value="MFH7564929.1"/>
    <property type="molecule type" value="Genomic_DNA"/>
</dbReference>
<evidence type="ECO:0000256" key="11">
    <source>
        <dbReference type="ARBA" id="ARBA00023012"/>
    </source>
</evidence>
<dbReference type="SUPFAM" id="SSF47384">
    <property type="entry name" value="Homodimeric domain of signal transducing histidine kinase"/>
    <property type="match status" value="1"/>
</dbReference>
<accession>A0ABW7P0F5</accession>
<dbReference type="SUPFAM" id="SSF55874">
    <property type="entry name" value="ATPase domain of HSP90 chaperone/DNA topoisomerase II/histidine kinase"/>
    <property type="match status" value="1"/>
</dbReference>
<dbReference type="Gene3D" id="3.30.565.10">
    <property type="entry name" value="Histidine kinase-like ATPase, C-terminal domain"/>
    <property type="match status" value="1"/>
</dbReference>
<keyword evidence="8 15" id="KW-0418">Kinase</keyword>
<dbReference type="SMART" id="SM00388">
    <property type="entry name" value="HisKA"/>
    <property type="match status" value="1"/>
</dbReference>
<evidence type="ECO:0000313" key="15">
    <source>
        <dbReference type="EMBL" id="MFH7564929.1"/>
    </source>
</evidence>
<dbReference type="CDD" id="cd00075">
    <property type="entry name" value="HATPase"/>
    <property type="match status" value="1"/>
</dbReference>
<name>A0ABW7P0F5_9GAMM</name>
<keyword evidence="9" id="KW-0067">ATP-binding</keyword>
<evidence type="ECO:0000256" key="9">
    <source>
        <dbReference type="ARBA" id="ARBA00022840"/>
    </source>
</evidence>
<dbReference type="PROSITE" id="PS50109">
    <property type="entry name" value="HIS_KIN"/>
    <property type="match status" value="1"/>
</dbReference>
<evidence type="ECO:0000256" key="2">
    <source>
        <dbReference type="ARBA" id="ARBA00004141"/>
    </source>
</evidence>
<evidence type="ECO:0000259" key="13">
    <source>
        <dbReference type="PROSITE" id="PS50109"/>
    </source>
</evidence>
<evidence type="ECO:0000256" key="1">
    <source>
        <dbReference type="ARBA" id="ARBA00000085"/>
    </source>
</evidence>
<dbReference type="Gene3D" id="1.10.287.130">
    <property type="match status" value="1"/>
</dbReference>
<dbReference type="EC" id="2.7.13.3" evidence="3"/>